<dbReference type="OMA" id="GEHEICY"/>
<dbReference type="GO" id="GO:0006695">
    <property type="term" value="P:cholesterol biosynthetic process"/>
    <property type="evidence" value="ECO:0007669"/>
    <property type="project" value="UniProtKB-KW"/>
</dbReference>
<dbReference type="InterPro" id="IPR015797">
    <property type="entry name" value="NUDIX_hydrolase-like_dom_sf"/>
</dbReference>
<comment type="subcellular location">
    <subcellularLocation>
        <location evidence="4">Peroxisome</location>
    </subcellularLocation>
</comment>
<dbReference type="SUPFAM" id="SSF55811">
    <property type="entry name" value="Nudix"/>
    <property type="match status" value="1"/>
</dbReference>
<evidence type="ECO:0000313" key="22">
    <source>
        <dbReference type="Ensembl" id="ENSNGAP00000019349.1"/>
    </source>
</evidence>
<comment type="similarity">
    <text evidence="6">Belongs to the IPP isomerase type 1 family.</text>
</comment>
<dbReference type="NCBIfam" id="TIGR02150">
    <property type="entry name" value="IPP_isom_1"/>
    <property type="match status" value="1"/>
</dbReference>
<name>A0A8C6RKD9_NANGA</name>
<evidence type="ECO:0000256" key="3">
    <source>
        <dbReference type="ARBA" id="ARBA00003951"/>
    </source>
</evidence>
<dbReference type="Proteomes" id="UP000694381">
    <property type="component" value="Unassembled WGS sequence"/>
</dbReference>
<dbReference type="PANTHER" id="PTHR10885">
    <property type="entry name" value="ISOPENTENYL-DIPHOSPHATE DELTA-ISOMERASE"/>
    <property type="match status" value="1"/>
</dbReference>
<dbReference type="GO" id="GO:0005777">
    <property type="term" value="C:peroxisome"/>
    <property type="evidence" value="ECO:0007669"/>
    <property type="project" value="UniProtKB-SubCell"/>
</dbReference>
<keyword evidence="23" id="KW-1185">Reference proteome</keyword>
<keyword evidence="19" id="KW-0414">Isoprene biosynthesis</keyword>
<dbReference type="GO" id="GO:0046872">
    <property type="term" value="F:metal ion binding"/>
    <property type="evidence" value="ECO:0007669"/>
    <property type="project" value="UniProtKB-KW"/>
</dbReference>
<evidence type="ECO:0000256" key="1">
    <source>
        <dbReference type="ARBA" id="ARBA00000374"/>
    </source>
</evidence>
<comment type="pathway">
    <text evidence="5">Isoprenoid biosynthesis; dimethylallyl diphosphate biosynthesis; dimethylallyl diphosphate from isopentenyl diphosphate: step 1/1.</text>
</comment>
<keyword evidence="15" id="KW-0443">Lipid metabolism</keyword>
<dbReference type="InterPro" id="IPR011876">
    <property type="entry name" value="IsopentenylPP_isomerase_typ1"/>
</dbReference>
<evidence type="ECO:0000256" key="12">
    <source>
        <dbReference type="ARBA" id="ARBA00022842"/>
    </source>
</evidence>
<evidence type="ECO:0000259" key="21">
    <source>
        <dbReference type="PROSITE" id="PS51462"/>
    </source>
</evidence>
<dbReference type="FunFam" id="3.90.79.10:FF:000012">
    <property type="entry name" value="Isopentenyl-diphosphate Delta-isomerase 1"/>
    <property type="match status" value="1"/>
</dbReference>
<evidence type="ECO:0000256" key="6">
    <source>
        <dbReference type="ARBA" id="ARBA00007579"/>
    </source>
</evidence>
<keyword evidence="20" id="KW-0413">Isomerase</keyword>
<dbReference type="Ensembl" id="ENSNGAT00000025011.1">
    <property type="protein sequence ID" value="ENSNGAP00000019349.1"/>
    <property type="gene ID" value="ENSNGAG00000019194.1"/>
</dbReference>
<keyword evidence="14" id="KW-0756">Sterol biosynthesis</keyword>
<feature type="domain" description="Nudix hydrolase" evidence="21">
    <location>
        <begin position="40"/>
        <end position="190"/>
    </location>
</feature>
<dbReference type="GeneTree" id="ENSGT00390000008527"/>
<sequence length="218" mass="25512">DEHQRQRLEEMLIVVNENDKVIGADTKRNCHLNENIERGLLHRAFSIVLFNSEKKVLIQRRSDTKLTFPGHFTDSCSSHPLSNPEELEEKDALGVKRAALRRLQAELGISQDQISLKDIIFMTKYHYQAKSDPTWGEHEVCYLLLVKRDVTINADHSEVSGFSYLTQEELKELLDRGARGEVRVTPWLRIIAERFLYSWWPYLDEVTQFVEPDKIYRV</sequence>
<keyword evidence="13" id="KW-0752">Steroid biosynthesis</keyword>
<keyword evidence="10" id="KW-0479">Metal-binding</keyword>
<evidence type="ECO:0000256" key="18">
    <source>
        <dbReference type="ARBA" id="ARBA00023221"/>
    </source>
</evidence>
<evidence type="ECO:0000256" key="11">
    <source>
        <dbReference type="ARBA" id="ARBA00022778"/>
    </source>
</evidence>
<evidence type="ECO:0000256" key="14">
    <source>
        <dbReference type="ARBA" id="ARBA00023011"/>
    </source>
</evidence>
<evidence type="ECO:0000256" key="4">
    <source>
        <dbReference type="ARBA" id="ARBA00004275"/>
    </source>
</evidence>
<comment type="function">
    <text evidence="3">Catalyzes the 1,3-allylic rearrangement of the homoallylic substrate isopentenyl (IPP) to its highly electrophilic allylic isomer, dimethylallyl diphosphate (DMAPP).</text>
</comment>
<reference evidence="22" key="1">
    <citation type="submission" date="2025-08" db="UniProtKB">
        <authorList>
            <consortium name="Ensembl"/>
        </authorList>
    </citation>
    <scope>IDENTIFICATION</scope>
</reference>
<accession>A0A8C6RKD9</accession>
<keyword evidence="12" id="KW-0460">Magnesium</keyword>
<dbReference type="EC" id="5.3.3.2" evidence="7"/>
<keyword evidence="17" id="KW-1207">Sterol metabolism</keyword>
<keyword evidence="8" id="KW-0444">Lipid biosynthesis</keyword>
<evidence type="ECO:0000256" key="20">
    <source>
        <dbReference type="ARBA" id="ARBA00023235"/>
    </source>
</evidence>
<dbReference type="Gene3D" id="3.90.79.10">
    <property type="entry name" value="Nucleoside Triphosphate Pyrophosphohydrolase"/>
    <property type="match status" value="1"/>
</dbReference>
<evidence type="ECO:0000256" key="9">
    <source>
        <dbReference type="ARBA" id="ARBA00022548"/>
    </source>
</evidence>
<keyword evidence="16" id="KW-0576">Peroxisome</keyword>
<evidence type="ECO:0000256" key="13">
    <source>
        <dbReference type="ARBA" id="ARBA00022955"/>
    </source>
</evidence>
<evidence type="ECO:0000313" key="23">
    <source>
        <dbReference type="Proteomes" id="UP000694381"/>
    </source>
</evidence>
<evidence type="ECO:0000256" key="2">
    <source>
        <dbReference type="ARBA" id="ARBA00001946"/>
    </source>
</evidence>
<gene>
    <name evidence="22" type="primary">LOC103740667</name>
</gene>
<evidence type="ECO:0000256" key="8">
    <source>
        <dbReference type="ARBA" id="ARBA00022516"/>
    </source>
</evidence>
<keyword evidence="11" id="KW-0152">Cholesterol biosynthesis</keyword>
<dbReference type="PANTHER" id="PTHR10885:SF1">
    <property type="entry name" value="ISOPENTENYL-DIPHOSPHATE DELTA-ISOMERASE 2"/>
    <property type="match status" value="1"/>
</dbReference>
<evidence type="ECO:0000256" key="10">
    <source>
        <dbReference type="ARBA" id="ARBA00022723"/>
    </source>
</evidence>
<organism evidence="22 23">
    <name type="scientific">Nannospalax galili</name>
    <name type="common">Northern Israeli blind subterranean mole rat</name>
    <name type="synonym">Spalax galili</name>
    <dbReference type="NCBI Taxonomy" id="1026970"/>
    <lineage>
        <taxon>Eukaryota</taxon>
        <taxon>Metazoa</taxon>
        <taxon>Chordata</taxon>
        <taxon>Craniata</taxon>
        <taxon>Vertebrata</taxon>
        <taxon>Euteleostomi</taxon>
        <taxon>Mammalia</taxon>
        <taxon>Eutheria</taxon>
        <taxon>Euarchontoglires</taxon>
        <taxon>Glires</taxon>
        <taxon>Rodentia</taxon>
        <taxon>Myomorpha</taxon>
        <taxon>Muroidea</taxon>
        <taxon>Spalacidae</taxon>
        <taxon>Spalacinae</taxon>
        <taxon>Nannospalax</taxon>
    </lineage>
</organism>
<dbReference type="Pfam" id="PF00293">
    <property type="entry name" value="NUDIX"/>
    <property type="match status" value="1"/>
</dbReference>
<evidence type="ECO:0000256" key="19">
    <source>
        <dbReference type="ARBA" id="ARBA00023229"/>
    </source>
</evidence>
<dbReference type="GO" id="GO:0050992">
    <property type="term" value="P:dimethylallyl diphosphate biosynthetic process"/>
    <property type="evidence" value="ECO:0007669"/>
    <property type="project" value="UniProtKB-UniPathway"/>
</dbReference>
<dbReference type="GO" id="GO:0004452">
    <property type="term" value="F:isopentenyl-diphosphate delta-isomerase activity"/>
    <property type="evidence" value="ECO:0007669"/>
    <property type="project" value="UniProtKB-EC"/>
</dbReference>
<keyword evidence="18" id="KW-0753">Steroid metabolism</keyword>
<evidence type="ECO:0000256" key="16">
    <source>
        <dbReference type="ARBA" id="ARBA00023140"/>
    </source>
</evidence>
<evidence type="ECO:0000256" key="5">
    <source>
        <dbReference type="ARBA" id="ARBA00004826"/>
    </source>
</evidence>
<comment type="catalytic activity">
    <reaction evidence="1">
        <text>isopentenyl diphosphate = dimethylallyl diphosphate</text>
        <dbReference type="Rhea" id="RHEA:23284"/>
        <dbReference type="ChEBI" id="CHEBI:57623"/>
        <dbReference type="ChEBI" id="CHEBI:128769"/>
        <dbReference type="EC" id="5.3.3.2"/>
    </reaction>
</comment>
<dbReference type="AlphaFoldDB" id="A0A8C6RKD9"/>
<dbReference type="InterPro" id="IPR000086">
    <property type="entry name" value="NUDIX_hydrolase_dom"/>
</dbReference>
<dbReference type="PROSITE" id="PS51462">
    <property type="entry name" value="NUDIX"/>
    <property type="match status" value="1"/>
</dbReference>
<comment type="cofactor">
    <cofactor evidence="2">
        <name>Mg(2+)</name>
        <dbReference type="ChEBI" id="CHEBI:18420"/>
    </cofactor>
</comment>
<dbReference type="CDD" id="cd02885">
    <property type="entry name" value="NUDIX_IPP_Isomerase"/>
    <property type="match status" value="1"/>
</dbReference>
<dbReference type="UniPathway" id="UPA00059">
    <property type="reaction ID" value="UER00104"/>
</dbReference>
<evidence type="ECO:0000256" key="15">
    <source>
        <dbReference type="ARBA" id="ARBA00023098"/>
    </source>
</evidence>
<evidence type="ECO:0000256" key="17">
    <source>
        <dbReference type="ARBA" id="ARBA00023166"/>
    </source>
</evidence>
<reference evidence="22" key="2">
    <citation type="submission" date="2025-09" db="UniProtKB">
        <authorList>
            <consortium name="Ensembl"/>
        </authorList>
    </citation>
    <scope>IDENTIFICATION</scope>
</reference>
<evidence type="ECO:0000256" key="7">
    <source>
        <dbReference type="ARBA" id="ARBA00012057"/>
    </source>
</evidence>
<protein>
    <recommendedName>
        <fullName evidence="7">isopentenyl-diphosphate Delta-isomerase</fullName>
        <ecNumber evidence="7">5.3.3.2</ecNumber>
    </recommendedName>
</protein>
<dbReference type="GO" id="GO:0009240">
    <property type="term" value="P:isopentenyl diphosphate biosynthetic process"/>
    <property type="evidence" value="ECO:0007669"/>
    <property type="project" value="TreeGrafter"/>
</dbReference>
<keyword evidence="9" id="KW-0153">Cholesterol metabolism</keyword>
<proteinExistence type="inferred from homology"/>
<dbReference type="PIRSF" id="PIRSF018427">
    <property type="entry name" value="Isopntndiph_ism"/>
    <property type="match status" value="1"/>
</dbReference>